<dbReference type="AlphaFoldDB" id="A0A3N4L6V7"/>
<dbReference type="CDD" id="cd00077">
    <property type="entry name" value="HDc"/>
    <property type="match status" value="1"/>
</dbReference>
<dbReference type="Pfam" id="PF00233">
    <property type="entry name" value="PDEase_I"/>
    <property type="match status" value="1"/>
</dbReference>
<dbReference type="Gene3D" id="1.10.1300.10">
    <property type="entry name" value="3'5'-cyclic nucleotide phosphodiesterase, catalytic domain"/>
    <property type="match status" value="1"/>
</dbReference>
<keyword evidence="1 3" id="KW-0479">Metal-binding</keyword>
<dbReference type="InParanoid" id="A0A3N4L6V7"/>
<comment type="cofactor">
    <cofactor evidence="3">
        <name>a divalent metal cation</name>
        <dbReference type="ChEBI" id="CHEBI:60240"/>
    </cofactor>
    <text evidence="3">Binds 2 divalent metal cations per subunit. Site 1 may preferentially bind zinc ions, while site 2 has a preference for magnesium and/or manganese ions.</text>
</comment>
<keyword evidence="7" id="KW-1185">Reference proteome</keyword>
<accession>A0A3N4L6V7</accession>
<sequence length="818" mass="91177">MVSYPTEYNVVYVDRRARQDRIQPREDSLPSPISSGPESYDGSDGIQDEHEEVIQNLQCLLSVFNSVSICVSGPSCISLLSEVDKNDPSPTLVLLDIPWDSQPAGEETDSYEGRHDSGVDAGPGDKLYGLPLLKFICVEMENKRMSGLVVPIVFLTNPESSVGSAGQSNGQKYWNNGKEPIFQGRELECIDFGAVDVLTSPLPKDRAKTLYMHCHRARRNIQKSRKVSWVGVDERSDEQKSARETSEYAYLREKMVSELMMDICKPKKTVFIHRGNQPKILPARIEEIKQAISSWNFSAHDFSDEELVYSALLMFEHALQMPEVHEFRLPTERIMDFLTACRASYNPKIPYHNFRHVVDVLQAVFYFLLQLRALPSFTPDDPSVGNYLPPNSLSNTLTPLDALTLLVVAIGHDVGHPGVNNAFLVTLKAPLAQVYNDKSVLESFHCAAFSQVLRKYWPKCLELRKAMIDMILATDMGLHFEYMGKLDKMRKMFEKDGSSESWDKKTISEHKTLICALLIKCADISNVARVHECSAQWATILIDEFSRQASMETDLKIPTSLVVPPVTGSVLALAKSQVGFMSLFAVPLFQQLSDVLPEMKFSVDVLKENKSKWAAKIETFAPNSDNRLSGNGSSKQFLTTGVGSSPDEDGNRNGNTGVDKLRNNSTTHQQSVLGPVLMESEHHVHSRVPTRVDSQRSVQQCLSTDSAEQPKVKVVVTQPNQPLSTNGNALKPSGEKRPTYQHSSEHLSAQKPTESAIIDRPRSSPPDLGDSSDHSCTKGCCGATTNVVIENTVARRPSSFFKKVKSWRSRRKDHSSDA</sequence>
<evidence type="ECO:0000256" key="3">
    <source>
        <dbReference type="RuleBase" id="RU363067"/>
    </source>
</evidence>
<evidence type="ECO:0000256" key="4">
    <source>
        <dbReference type="SAM" id="MobiDB-lite"/>
    </source>
</evidence>
<evidence type="ECO:0000256" key="1">
    <source>
        <dbReference type="ARBA" id="ARBA00022723"/>
    </source>
</evidence>
<dbReference type="EC" id="3.1.4.-" evidence="3"/>
<evidence type="ECO:0000313" key="6">
    <source>
        <dbReference type="EMBL" id="RPB16371.1"/>
    </source>
</evidence>
<feature type="compositionally biased region" description="Basic and acidic residues" evidence="4">
    <location>
        <begin position="19"/>
        <end position="28"/>
    </location>
</feature>
<feature type="compositionally biased region" description="Polar residues" evidence="4">
    <location>
        <begin position="622"/>
        <end position="643"/>
    </location>
</feature>
<evidence type="ECO:0000313" key="7">
    <source>
        <dbReference type="Proteomes" id="UP000277580"/>
    </source>
</evidence>
<proteinExistence type="inferred from homology"/>
<dbReference type="SUPFAM" id="SSF109604">
    <property type="entry name" value="HD-domain/PDEase-like"/>
    <property type="match status" value="1"/>
</dbReference>
<feature type="region of interest" description="Disordered" evidence="4">
    <location>
        <begin position="622"/>
        <end position="668"/>
    </location>
</feature>
<keyword evidence="2 3" id="KW-0378">Hydrolase</keyword>
<dbReference type="EMBL" id="ML119109">
    <property type="protein sequence ID" value="RPB16371.1"/>
    <property type="molecule type" value="Genomic_DNA"/>
</dbReference>
<feature type="domain" description="PDEase" evidence="5">
    <location>
        <begin position="273"/>
        <end position="620"/>
    </location>
</feature>
<feature type="compositionally biased region" description="Polar residues" evidence="4">
    <location>
        <begin position="740"/>
        <end position="753"/>
    </location>
</feature>
<feature type="region of interest" description="Disordered" evidence="4">
    <location>
        <begin position="681"/>
        <end position="776"/>
    </location>
</feature>
<dbReference type="InterPro" id="IPR003607">
    <property type="entry name" value="HD/PDEase_dom"/>
</dbReference>
<dbReference type="PROSITE" id="PS51845">
    <property type="entry name" value="PDEASE_I_2"/>
    <property type="match status" value="1"/>
</dbReference>
<dbReference type="Proteomes" id="UP000277580">
    <property type="component" value="Unassembled WGS sequence"/>
</dbReference>
<dbReference type="GO" id="GO:0004114">
    <property type="term" value="F:3',5'-cyclic-nucleotide phosphodiesterase activity"/>
    <property type="evidence" value="ECO:0007669"/>
    <property type="project" value="InterPro"/>
</dbReference>
<name>A0A3N4L6V7_9PEZI</name>
<feature type="compositionally biased region" description="Polar residues" evidence="4">
    <location>
        <begin position="717"/>
        <end position="728"/>
    </location>
</feature>
<protein>
    <recommendedName>
        <fullName evidence="3">Phosphodiesterase</fullName>
        <ecNumber evidence="3">3.1.4.-</ecNumber>
    </recommendedName>
</protein>
<organism evidence="6 7">
    <name type="scientific">Morchella conica CCBAS932</name>
    <dbReference type="NCBI Taxonomy" id="1392247"/>
    <lineage>
        <taxon>Eukaryota</taxon>
        <taxon>Fungi</taxon>
        <taxon>Dikarya</taxon>
        <taxon>Ascomycota</taxon>
        <taxon>Pezizomycotina</taxon>
        <taxon>Pezizomycetes</taxon>
        <taxon>Pezizales</taxon>
        <taxon>Morchellaceae</taxon>
        <taxon>Morchella</taxon>
    </lineage>
</organism>
<feature type="region of interest" description="Disordered" evidence="4">
    <location>
        <begin position="101"/>
        <end position="122"/>
    </location>
</feature>
<dbReference type="SMART" id="SM00471">
    <property type="entry name" value="HDc"/>
    <property type="match status" value="1"/>
</dbReference>
<gene>
    <name evidence="6" type="ORF">P167DRAFT_570604</name>
</gene>
<evidence type="ECO:0000256" key="2">
    <source>
        <dbReference type="ARBA" id="ARBA00022801"/>
    </source>
</evidence>
<reference evidence="6 7" key="1">
    <citation type="journal article" date="2018" name="Nat. Ecol. Evol.">
        <title>Pezizomycetes genomes reveal the molecular basis of ectomycorrhizal truffle lifestyle.</title>
        <authorList>
            <person name="Murat C."/>
            <person name="Payen T."/>
            <person name="Noel B."/>
            <person name="Kuo A."/>
            <person name="Morin E."/>
            <person name="Chen J."/>
            <person name="Kohler A."/>
            <person name="Krizsan K."/>
            <person name="Balestrini R."/>
            <person name="Da Silva C."/>
            <person name="Montanini B."/>
            <person name="Hainaut M."/>
            <person name="Levati E."/>
            <person name="Barry K.W."/>
            <person name="Belfiori B."/>
            <person name="Cichocki N."/>
            <person name="Clum A."/>
            <person name="Dockter R.B."/>
            <person name="Fauchery L."/>
            <person name="Guy J."/>
            <person name="Iotti M."/>
            <person name="Le Tacon F."/>
            <person name="Lindquist E.A."/>
            <person name="Lipzen A."/>
            <person name="Malagnac F."/>
            <person name="Mello A."/>
            <person name="Molinier V."/>
            <person name="Miyauchi S."/>
            <person name="Poulain J."/>
            <person name="Riccioni C."/>
            <person name="Rubini A."/>
            <person name="Sitrit Y."/>
            <person name="Splivallo R."/>
            <person name="Traeger S."/>
            <person name="Wang M."/>
            <person name="Zifcakova L."/>
            <person name="Wipf D."/>
            <person name="Zambonelli A."/>
            <person name="Paolocci F."/>
            <person name="Nowrousian M."/>
            <person name="Ottonello S."/>
            <person name="Baldrian P."/>
            <person name="Spatafora J.W."/>
            <person name="Henrissat B."/>
            <person name="Nagy L.G."/>
            <person name="Aury J.M."/>
            <person name="Wincker P."/>
            <person name="Grigoriev I.V."/>
            <person name="Bonfante P."/>
            <person name="Martin F.M."/>
        </authorList>
    </citation>
    <scope>NUCLEOTIDE SEQUENCE [LARGE SCALE GENOMIC DNA]</scope>
    <source>
        <strain evidence="6 7">CCBAS932</strain>
    </source>
</reference>
<feature type="compositionally biased region" description="Polar residues" evidence="4">
    <location>
        <begin position="695"/>
        <end position="707"/>
    </location>
</feature>
<dbReference type="PANTHER" id="PTHR11347">
    <property type="entry name" value="CYCLIC NUCLEOTIDE PHOSPHODIESTERASE"/>
    <property type="match status" value="1"/>
</dbReference>
<dbReference type="InterPro" id="IPR023174">
    <property type="entry name" value="PDEase_CS"/>
</dbReference>
<dbReference type="STRING" id="1392247.A0A3N4L6V7"/>
<comment type="similarity">
    <text evidence="3">Belongs to the cyclic nucleotide phosphodiesterase family.</text>
</comment>
<dbReference type="PROSITE" id="PS00126">
    <property type="entry name" value="PDEASE_I_1"/>
    <property type="match status" value="1"/>
</dbReference>
<evidence type="ECO:0000259" key="5">
    <source>
        <dbReference type="PROSITE" id="PS51845"/>
    </source>
</evidence>
<dbReference type="InterPro" id="IPR002073">
    <property type="entry name" value="PDEase_catalytic_dom"/>
</dbReference>
<dbReference type="InterPro" id="IPR036971">
    <property type="entry name" value="PDEase_catalytic_dom_sf"/>
</dbReference>
<dbReference type="GO" id="GO:0046872">
    <property type="term" value="F:metal ion binding"/>
    <property type="evidence" value="ECO:0007669"/>
    <property type="project" value="UniProtKB-KW"/>
</dbReference>
<feature type="region of interest" description="Disordered" evidence="4">
    <location>
        <begin position="19"/>
        <end position="45"/>
    </location>
</feature>
<dbReference type="GO" id="GO:0007165">
    <property type="term" value="P:signal transduction"/>
    <property type="evidence" value="ECO:0007669"/>
    <property type="project" value="InterPro"/>
</dbReference>
<dbReference type="OrthoDB" id="546632at2759"/>